<dbReference type="EMBL" id="NXLQ01000014">
    <property type="protein sequence ID" value="RDU65270.1"/>
    <property type="molecule type" value="Genomic_DNA"/>
</dbReference>
<dbReference type="PROSITE" id="PS51257">
    <property type="entry name" value="PROKAR_LIPOPROTEIN"/>
    <property type="match status" value="1"/>
</dbReference>
<gene>
    <name evidence="3" type="ORF">CQA53_06760</name>
</gene>
<feature type="compositionally biased region" description="Basic and acidic residues" evidence="1">
    <location>
        <begin position="120"/>
        <end position="137"/>
    </location>
</feature>
<evidence type="ECO:0000256" key="1">
    <source>
        <dbReference type="SAM" id="MobiDB-lite"/>
    </source>
</evidence>
<protein>
    <recommendedName>
        <fullName evidence="5">Lysozyme inhibitor LprI N-terminal domain-containing protein</fullName>
    </recommendedName>
</protein>
<accession>A0A3D8IJR6</accession>
<feature type="compositionally biased region" description="Basic and acidic residues" evidence="1">
    <location>
        <begin position="38"/>
        <end position="67"/>
    </location>
</feature>
<keyword evidence="2" id="KW-0732">Signal</keyword>
<dbReference type="Proteomes" id="UP000256379">
    <property type="component" value="Unassembled WGS sequence"/>
</dbReference>
<organism evidence="3 4">
    <name type="scientific">Helicobacter didelphidarum</name>
    <dbReference type="NCBI Taxonomy" id="2040648"/>
    <lineage>
        <taxon>Bacteria</taxon>
        <taxon>Pseudomonadati</taxon>
        <taxon>Campylobacterota</taxon>
        <taxon>Epsilonproteobacteria</taxon>
        <taxon>Campylobacterales</taxon>
        <taxon>Helicobacteraceae</taxon>
        <taxon>Helicobacter</taxon>
    </lineage>
</organism>
<proteinExistence type="predicted"/>
<feature type="compositionally biased region" description="Polar residues" evidence="1">
    <location>
        <begin position="106"/>
        <end position="119"/>
    </location>
</feature>
<feature type="compositionally biased region" description="Basic and acidic residues" evidence="1">
    <location>
        <begin position="77"/>
        <end position="91"/>
    </location>
</feature>
<feature type="region of interest" description="Disordered" evidence="1">
    <location>
        <begin position="38"/>
        <end position="164"/>
    </location>
</feature>
<reference evidence="3 4" key="1">
    <citation type="submission" date="2018-04" db="EMBL/GenBank/DDBJ databases">
        <title>Novel Campyloabacter and Helicobacter Species and Strains.</title>
        <authorList>
            <person name="Mannion A.J."/>
            <person name="Shen Z."/>
            <person name="Fox J.G."/>
        </authorList>
    </citation>
    <scope>NUCLEOTIDE SEQUENCE [LARGE SCALE GENOMIC DNA]</scope>
    <source>
        <strain evidence="3 4">MIT 17-337</strain>
    </source>
</reference>
<dbReference type="RefSeq" id="WP_115543257.1">
    <property type="nucleotide sequence ID" value="NZ_NXLQ01000014.1"/>
</dbReference>
<dbReference type="AlphaFoldDB" id="A0A3D8IJR6"/>
<name>A0A3D8IJR6_9HELI</name>
<evidence type="ECO:0000256" key="2">
    <source>
        <dbReference type="SAM" id="SignalP"/>
    </source>
</evidence>
<evidence type="ECO:0000313" key="3">
    <source>
        <dbReference type="EMBL" id="RDU65270.1"/>
    </source>
</evidence>
<dbReference type="OrthoDB" id="5957809at2"/>
<evidence type="ECO:0000313" key="4">
    <source>
        <dbReference type="Proteomes" id="UP000256379"/>
    </source>
</evidence>
<comment type="caution">
    <text evidence="3">The sequence shown here is derived from an EMBL/GenBank/DDBJ whole genome shotgun (WGS) entry which is preliminary data.</text>
</comment>
<keyword evidence="4" id="KW-1185">Reference proteome</keyword>
<evidence type="ECO:0008006" key="5">
    <source>
        <dbReference type="Google" id="ProtNLM"/>
    </source>
</evidence>
<feature type="compositionally biased region" description="Basic and acidic residues" evidence="1">
    <location>
        <begin position="144"/>
        <end position="164"/>
    </location>
</feature>
<sequence length="572" mass="65624">MTRTITLALLGLSLIGFIACSDSKNKTNEINEAKNEHRENVRNVGDSHKNIALDSHKDSKNNRESSGDSKASNQDSIHSKESHTDSPRDLVIHTNQESNKDVAGDSKNSSQDFSGNSQDSKIHTKVDSALESHEKVSQDSTQESTHDLNQDSKPIKTWRKETDTKREERLKEEAKYIAGSYDFRAYNGKGGYNAFQKQESFIDEIGIVRPAVTTLYENMSLDIAYQSYLQNSGGDHYTKLDDKILWLPKLPKESTHKEILLDFAQLRPQGNDKTRILLFFDFIYETPKKLLITYQAYSVGEEVEYNISPKYSIFTLLFEEKDDGTYLTLSSTPKNVTFSCTQSGLSQTESAICKANLALDLKMHYAYETLQQDIENRDDWQNHENGKTNRDYNALKTSQRAWVKSRNACGKDIECIKDSYAKRIATLQDELQQRLINRGFDKTCKLMRSVSVDGGWSPGEEYEDWYQCEYKNANLLDMYAKYALKENEGKEQWRQWLGVDEIAKARPNDESRWKYEGEFINDMKTGFSSIDYEWAGRDTLVVSVHYEYNPQIYTFTQKGGDVIVDFKDITAP</sequence>
<feature type="chain" id="PRO_5017619149" description="Lysozyme inhibitor LprI N-terminal domain-containing protein" evidence="2">
    <location>
        <begin position="22"/>
        <end position="572"/>
    </location>
</feature>
<feature type="signal peptide" evidence="2">
    <location>
        <begin position="1"/>
        <end position="21"/>
    </location>
</feature>